<dbReference type="EMBL" id="AP025314">
    <property type="protein sequence ID" value="BDD10686.1"/>
    <property type="molecule type" value="Genomic_DNA"/>
</dbReference>
<feature type="domain" description="Major facilitator superfamily (MFS) profile" evidence="7">
    <location>
        <begin position="10"/>
        <end position="387"/>
    </location>
</feature>
<dbReference type="InterPro" id="IPR020846">
    <property type="entry name" value="MFS_dom"/>
</dbReference>
<feature type="transmembrane region" description="Helical" evidence="6">
    <location>
        <begin position="164"/>
        <end position="184"/>
    </location>
</feature>
<sequence length="399" mass="43470">MKRPNPKKTALFVITYAIFIDTLIYSLIVPLLPDIATKFSLSTAQVNGLYVIYAAALIIFTPIAGFLSNKLGKRPVMLAGLAGMAFSSLLFAFVEGYPELMLARALQGISATVSWTAGLALISDYFPSEERGRATGIVYSGMSAGMLAGPPLAGFVYDHFGFEAPFIIAATLAVSDLLIRMFLLKDQKQEAPQKFSYRPLFRPDILGYLALIVVGSSMATVIEPVLPFFMRAKLGYSATQIGFAFGWLTVVTGIFYNISGRIADKRNKPRMIFGNLALTLISFSLLASVANTWVLLLILNAFGVFFSFFFVPILPHISSISEKYNANPAAVYAAFNLAYSSGMLFGPLSVFPLKELSTDATFPALAFLYSLAFLGISVFCFVIPKRKQVLASRAEKLGK</sequence>
<dbReference type="CDD" id="cd17325">
    <property type="entry name" value="MFS_MdtG_SLC18_like"/>
    <property type="match status" value="1"/>
</dbReference>
<dbReference type="RefSeq" id="WP_338392225.1">
    <property type="nucleotide sequence ID" value="NZ_AP025314.1"/>
</dbReference>
<dbReference type="PANTHER" id="PTHR23506">
    <property type="entry name" value="GH10249P"/>
    <property type="match status" value="1"/>
</dbReference>
<evidence type="ECO:0000259" key="7">
    <source>
        <dbReference type="PROSITE" id="PS50850"/>
    </source>
</evidence>
<dbReference type="PRINTS" id="PR01035">
    <property type="entry name" value="TCRTETA"/>
</dbReference>
<protein>
    <recommendedName>
        <fullName evidence="7">Major facilitator superfamily (MFS) profile domain-containing protein</fullName>
    </recommendedName>
</protein>
<dbReference type="KEGG" id="fax:FUAX_31180"/>
<keyword evidence="9" id="KW-1185">Reference proteome</keyword>
<dbReference type="PROSITE" id="PS50850">
    <property type="entry name" value="MFS"/>
    <property type="match status" value="1"/>
</dbReference>
<dbReference type="InterPro" id="IPR050930">
    <property type="entry name" value="MFS_Vesicular_Transporter"/>
</dbReference>
<evidence type="ECO:0000256" key="4">
    <source>
        <dbReference type="ARBA" id="ARBA00022989"/>
    </source>
</evidence>
<feature type="transmembrane region" description="Helical" evidence="6">
    <location>
        <begin position="100"/>
        <end position="122"/>
    </location>
</feature>
<feature type="transmembrane region" description="Helical" evidence="6">
    <location>
        <begin position="362"/>
        <end position="383"/>
    </location>
</feature>
<dbReference type="PANTHER" id="PTHR23506:SF23">
    <property type="entry name" value="GH10249P"/>
    <property type="match status" value="1"/>
</dbReference>
<dbReference type="AlphaFoldDB" id="A0AAU9CEX5"/>
<keyword evidence="4 6" id="KW-1133">Transmembrane helix</keyword>
<evidence type="ECO:0000256" key="6">
    <source>
        <dbReference type="SAM" id="Phobius"/>
    </source>
</evidence>
<gene>
    <name evidence="8" type="ORF">FUAX_31180</name>
</gene>
<dbReference type="Proteomes" id="UP001348817">
    <property type="component" value="Chromosome"/>
</dbReference>
<keyword evidence="3 6" id="KW-0812">Transmembrane</keyword>
<feature type="transmembrane region" description="Helical" evidence="6">
    <location>
        <begin position="134"/>
        <end position="152"/>
    </location>
</feature>
<evidence type="ECO:0000256" key="1">
    <source>
        <dbReference type="ARBA" id="ARBA00004141"/>
    </source>
</evidence>
<feature type="transmembrane region" description="Helical" evidence="6">
    <location>
        <begin position="205"/>
        <end position="229"/>
    </location>
</feature>
<dbReference type="InterPro" id="IPR036259">
    <property type="entry name" value="MFS_trans_sf"/>
</dbReference>
<feature type="transmembrane region" description="Helical" evidence="6">
    <location>
        <begin position="75"/>
        <end position="94"/>
    </location>
</feature>
<dbReference type="Gene3D" id="1.20.1250.20">
    <property type="entry name" value="MFS general substrate transporter like domains"/>
    <property type="match status" value="1"/>
</dbReference>
<keyword evidence="5 6" id="KW-0472">Membrane</keyword>
<dbReference type="InterPro" id="IPR011701">
    <property type="entry name" value="MFS"/>
</dbReference>
<dbReference type="SUPFAM" id="SSF103473">
    <property type="entry name" value="MFS general substrate transporter"/>
    <property type="match status" value="1"/>
</dbReference>
<feature type="transmembrane region" description="Helical" evidence="6">
    <location>
        <begin position="9"/>
        <end position="28"/>
    </location>
</feature>
<dbReference type="GO" id="GO:0016020">
    <property type="term" value="C:membrane"/>
    <property type="evidence" value="ECO:0007669"/>
    <property type="project" value="UniProtKB-SubCell"/>
</dbReference>
<reference evidence="8 9" key="1">
    <citation type="submission" date="2021-12" db="EMBL/GenBank/DDBJ databases">
        <title>Genome sequencing of bacteria with rrn-lacking chromosome and rrn-plasmid.</title>
        <authorList>
            <person name="Anda M."/>
            <person name="Iwasaki W."/>
        </authorList>
    </citation>
    <scope>NUCLEOTIDE SEQUENCE [LARGE SCALE GENOMIC DNA]</scope>
    <source>
        <strain evidence="8 9">DSM 100852</strain>
    </source>
</reference>
<accession>A0AAU9CEX5</accession>
<keyword evidence="2" id="KW-0813">Transport</keyword>
<dbReference type="InterPro" id="IPR001958">
    <property type="entry name" value="Tet-R_TetA/multi-R_MdtG-like"/>
</dbReference>
<name>A0AAU9CEX5_9BACT</name>
<dbReference type="GO" id="GO:0022857">
    <property type="term" value="F:transmembrane transporter activity"/>
    <property type="evidence" value="ECO:0007669"/>
    <property type="project" value="InterPro"/>
</dbReference>
<evidence type="ECO:0000256" key="5">
    <source>
        <dbReference type="ARBA" id="ARBA00023136"/>
    </source>
</evidence>
<evidence type="ECO:0000256" key="2">
    <source>
        <dbReference type="ARBA" id="ARBA00022448"/>
    </source>
</evidence>
<dbReference type="Pfam" id="PF07690">
    <property type="entry name" value="MFS_1"/>
    <property type="match status" value="1"/>
</dbReference>
<feature type="transmembrane region" description="Helical" evidence="6">
    <location>
        <begin position="241"/>
        <end position="259"/>
    </location>
</feature>
<evidence type="ECO:0000256" key="3">
    <source>
        <dbReference type="ARBA" id="ARBA00022692"/>
    </source>
</evidence>
<evidence type="ECO:0000313" key="8">
    <source>
        <dbReference type="EMBL" id="BDD10686.1"/>
    </source>
</evidence>
<feature type="transmembrane region" description="Helical" evidence="6">
    <location>
        <begin position="48"/>
        <end position="68"/>
    </location>
</feature>
<feature type="transmembrane region" description="Helical" evidence="6">
    <location>
        <begin position="296"/>
        <end position="317"/>
    </location>
</feature>
<organism evidence="8 9">
    <name type="scientific">Fulvitalea axinellae</name>
    <dbReference type="NCBI Taxonomy" id="1182444"/>
    <lineage>
        <taxon>Bacteria</taxon>
        <taxon>Pseudomonadati</taxon>
        <taxon>Bacteroidota</taxon>
        <taxon>Cytophagia</taxon>
        <taxon>Cytophagales</taxon>
        <taxon>Persicobacteraceae</taxon>
        <taxon>Fulvitalea</taxon>
    </lineage>
</organism>
<proteinExistence type="predicted"/>
<evidence type="ECO:0000313" key="9">
    <source>
        <dbReference type="Proteomes" id="UP001348817"/>
    </source>
</evidence>
<feature type="transmembrane region" description="Helical" evidence="6">
    <location>
        <begin position="271"/>
        <end position="290"/>
    </location>
</feature>
<feature type="transmembrane region" description="Helical" evidence="6">
    <location>
        <begin position="329"/>
        <end position="350"/>
    </location>
</feature>
<comment type="subcellular location">
    <subcellularLocation>
        <location evidence="1">Membrane</location>
        <topology evidence="1">Multi-pass membrane protein</topology>
    </subcellularLocation>
</comment>